<keyword evidence="5" id="KW-0498">Mitosis</keyword>
<sequence length="452" mass="51898">MATSKFEYPRLSRPEIITTLAQLQIANMIEQDFIHPNPDLIFELYTRLLLHLDFLEEENEQLDFEAVSNFDDPELHMESIRAIKLHYRIKEVLAILECPGKFTFTFADLLMPDTQRTEFFIGAIVNFVLYREGKLVEISKIGDEVSALEEQRINLEENEIPQVKSEISNLNEAREKEMAVVQEVDAKVAELRNTIMTLNKNQVSLRTTLKKSKDQAEEMDAKISNAEFTLSQNAQENENLRSKIAQSPDKIQRALEEKKLAREEAMKAERLAMQTFHEKTSLLEVYSKVGKKMSKHHKQMLAIKEQVNSAKSVEKELKALKAKLSDEQVLEKSLESKLAEKQSKVLQMEETKRQVEKECTIMREKSTKYLNGTTSDVEYKKRDIETRRRNVEAVLEEVDATNGQIKSVKESGAARVELLGHKSEEIIEEFRKYANSIALVVESGPEGVGFDI</sequence>
<keyword evidence="7" id="KW-0131">Cell cycle</keyword>
<evidence type="ECO:0000256" key="6">
    <source>
        <dbReference type="ARBA" id="ARBA00023054"/>
    </source>
</evidence>
<keyword evidence="8" id="KW-0137">Centromere</keyword>
<evidence type="ECO:0000313" key="12">
    <source>
        <dbReference type="Proteomes" id="UP000289738"/>
    </source>
</evidence>
<evidence type="ECO:0000256" key="8">
    <source>
        <dbReference type="ARBA" id="ARBA00023328"/>
    </source>
</evidence>
<feature type="coiled-coil region" evidence="9">
    <location>
        <begin position="138"/>
        <end position="271"/>
    </location>
</feature>
<evidence type="ECO:0000256" key="5">
    <source>
        <dbReference type="ARBA" id="ARBA00022776"/>
    </source>
</evidence>
<dbReference type="Gene3D" id="1.10.418.60">
    <property type="entry name" value="Ncd80 complex, Nuf2 subunit"/>
    <property type="match status" value="1"/>
</dbReference>
<evidence type="ECO:0000313" key="11">
    <source>
        <dbReference type="EMBL" id="RYR52273.1"/>
    </source>
</evidence>
<dbReference type="Pfam" id="PF03800">
    <property type="entry name" value="Nuf2"/>
    <property type="match status" value="1"/>
</dbReference>
<comment type="caution">
    <text evidence="11">The sequence shown here is derived from an EMBL/GenBank/DDBJ whole genome shotgun (WGS) entry which is preliminary data.</text>
</comment>
<dbReference type="SMR" id="A0A445CN08"/>
<dbReference type="Gramene" id="arahy.Tifrunner.gnm2.ann2.Ah06g063100.1">
    <property type="protein sequence ID" value="arahy.Tifrunner.gnm2.ann2.Ah06g063100.1-CDS"/>
    <property type="gene ID" value="arahy.Tifrunner.gnm2.ann2.Ah06g063100"/>
</dbReference>
<dbReference type="GO" id="GO:0031262">
    <property type="term" value="C:Ndc80 complex"/>
    <property type="evidence" value="ECO:0007669"/>
    <property type="project" value="InterPro"/>
</dbReference>
<organism evidence="11 12">
    <name type="scientific">Arachis hypogaea</name>
    <name type="common">Peanut</name>
    <dbReference type="NCBI Taxonomy" id="3818"/>
    <lineage>
        <taxon>Eukaryota</taxon>
        <taxon>Viridiplantae</taxon>
        <taxon>Streptophyta</taxon>
        <taxon>Embryophyta</taxon>
        <taxon>Tracheophyta</taxon>
        <taxon>Spermatophyta</taxon>
        <taxon>Magnoliopsida</taxon>
        <taxon>eudicotyledons</taxon>
        <taxon>Gunneridae</taxon>
        <taxon>Pentapetalae</taxon>
        <taxon>rosids</taxon>
        <taxon>fabids</taxon>
        <taxon>Fabales</taxon>
        <taxon>Fabaceae</taxon>
        <taxon>Papilionoideae</taxon>
        <taxon>50 kb inversion clade</taxon>
        <taxon>dalbergioids sensu lato</taxon>
        <taxon>Dalbergieae</taxon>
        <taxon>Pterocarpus clade</taxon>
        <taxon>Arachis</taxon>
    </lineage>
</organism>
<comment type="subcellular location">
    <subcellularLocation>
        <location evidence="1">Chromosome</location>
        <location evidence="1">Centromere</location>
    </subcellularLocation>
</comment>
<dbReference type="EMBL" id="SDMP01000006">
    <property type="protein sequence ID" value="RYR52273.1"/>
    <property type="molecule type" value="Genomic_DNA"/>
</dbReference>
<dbReference type="PANTHER" id="PTHR48441:SF1">
    <property type="entry name" value="NT-3"/>
    <property type="match status" value="1"/>
</dbReference>
<comment type="similarity">
    <text evidence="2">Belongs to the NUF2 family.</text>
</comment>
<evidence type="ECO:0000256" key="2">
    <source>
        <dbReference type="ARBA" id="ARBA00005498"/>
    </source>
</evidence>
<evidence type="ECO:0000256" key="7">
    <source>
        <dbReference type="ARBA" id="ARBA00023306"/>
    </source>
</evidence>
<keyword evidence="6 9" id="KW-0175">Coiled coil</keyword>
<name>A0A445CN08_ARAHY</name>
<gene>
    <name evidence="11" type="ORF">Ahy_A06g027199</name>
</gene>
<keyword evidence="4" id="KW-0132">Cell division</keyword>
<accession>A0A445CN08</accession>
<dbReference type="OrthoDB" id="8194677at2759"/>
<dbReference type="STRING" id="3818.A0A445CN08"/>
<evidence type="ECO:0000256" key="4">
    <source>
        <dbReference type="ARBA" id="ARBA00022618"/>
    </source>
</evidence>
<evidence type="ECO:0000256" key="3">
    <source>
        <dbReference type="ARBA" id="ARBA00022454"/>
    </source>
</evidence>
<feature type="coiled-coil region" evidence="9">
    <location>
        <begin position="303"/>
        <end position="365"/>
    </location>
</feature>
<evidence type="ECO:0000256" key="9">
    <source>
        <dbReference type="SAM" id="Coils"/>
    </source>
</evidence>
<protein>
    <recommendedName>
        <fullName evidence="10">Kinetochore protein Nuf2 N-terminal domain-containing protein</fullName>
    </recommendedName>
</protein>
<keyword evidence="12" id="KW-1185">Reference proteome</keyword>
<evidence type="ECO:0000259" key="10">
    <source>
        <dbReference type="Pfam" id="PF03800"/>
    </source>
</evidence>
<keyword evidence="3" id="KW-0158">Chromosome</keyword>
<dbReference type="PANTHER" id="PTHR48441">
    <property type="match status" value="1"/>
</dbReference>
<dbReference type="GO" id="GO:0051301">
    <property type="term" value="P:cell division"/>
    <property type="evidence" value="ECO:0007669"/>
    <property type="project" value="UniProtKB-KW"/>
</dbReference>
<proteinExistence type="inferred from homology"/>
<dbReference type="AlphaFoldDB" id="A0A445CN08"/>
<reference evidence="11 12" key="1">
    <citation type="submission" date="2019-01" db="EMBL/GenBank/DDBJ databases">
        <title>Sequencing of cultivated peanut Arachis hypogaea provides insights into genome evolution and oil improvement.</title>
        <authorList>
            <person name="Chen X."/>
        </authorList>
    </citation>
    <scope>NUCLEOTIDE SEQUENCE [LARGE SCALE GENOMIC DNA]</scope>
    <source>
        <strain evidence="12">cv. Fuhuasheng</strain>
        <tissue evidence="11">Leaves</tissue>
    </source>
</reference>
<feature type="domain" description="Kinetochore protein Nuf2 N-terminal" evidence="10">
    <location>
        <begin position="6"/>
        <end position="142"/>
    </location>
</feature>
<dbReference type="Proteomes" id="UP000289738">
    <property type="component" value="Chromosome A06"/>
</dbReference>
<evidence type="ECO:0000256" key="1">
    <source>
        <dbReference type="ARBA" id="ARBA00004584"/>
    </source>
</evidence>
<dbReference type="InterPro" id="IPR005549">
    <property type="entry name" value="Kinetochore_Nuf2_N"/>
</dbReference>
<dbReference type="InterPro" id="IPR038275">
    <property type="entry name" value="Nuf2_N_sf"/>
</dbReference>